<keyword evidence="2" id="KW-0812">Transmembrane</keyword>
<dbReference type="RefSeq" id="WP_255842750.1">
    <property type="nucleotide sequence ID" value="NZ_CP094358.1"/>
</dbReference>
<evidence type="ECO:0008006" key="5">
    <source>
        <dbReference type="Google" id="ProtNLM"/>
    </source>
</evidence>
<dbReference type="EMBL" id="CP094358">
    <property type="protein sequence ID" value="UOB17347.1"/>
    <property type="molecule type" value="Genomic_DNA"/>
</dbReference>
<keyword evidence="1" id="KW-0175">Coiled coil</keyword>
<feature type="transmembrane region" description="Helical" evidence="2">
    <location>
        <begin position="13"/>
        <end position="33"/>
    </location>
</feature>
<keyword evidence="2" id="KW-1133">Transmembrane helix</keyword>
<proteinExistence type="predicted"/>
<protein>
    <recommendedName>
        <fullName evidence="5">Chromosome partitioning protein ParA</fullName>
    </recommendedName>
</protein>
<organism evidence="3 4">
    <name type="scientific">Abyssalbus ytuae</name>
    <dbReference type="NCBI Taxonomy" id="2926907"/>
    <lineage>
        <taxon>Bacteria</taxon>
        <taxon>Pseudomonadati</taxon>
        <taxon>Bacteroidota</taxon>
        <taxon>Flavobacteriia</taxon>
        <taxon>Flavobacteriales</taxon>
        <taxon>Flavobacteriaceae</taxon>
        <taxon>Abyssalbus</taxon>
    </lineage>
</organism>
<evidence type="ECO:0000313" key="4">
    <source>
        <dbReference type="Proteomes" id="UP000831290"/>
    </source>
</evidence>
<reference evidence="3" key="1">
    <citation type="submission" date="2022-03" db="EMBL/GenBank/DDBJ databases">
        <title>Description of Abyssus ytuae gen. nov., sp. nov., a novel member of the family Flavobacteriaceae isolated from the sediment of Mariana Trench.</title>
        <authorList>
            <person name="Zhang J."/>
            <person name="Xu X."/>
        </authorList>
    </citation>
    <scope>NUCLEOTIDE SEQUENCE</scope>
    <source>
        <strain evidence="3">MT3330</strain>
    </source>
</reference>
<feature type="coiled-coil region" evidence="1">
    <location>
        <begin position="106"/>
        <end position="133"/>
    </location>
</feature>
<dbReference type="Proteomes" id="UP000831290">
    <property type="component" value="Chromosome"/>
</dbReference>
<evidence type="ECO:0000313" key="3">
    <source>
        <dbReference type="EMBL" id="UOB17347.1"/>
    </source>
</evidence>
<evidence type="ECO:0000256" key="1">
    <source>
        <dbReference type="SAM" id="Coils"/>
    </source>
</evidence>
<accession>A0A9E6ZY56</accession>
<evidence type="ECO:0000256" key="2">
    <source>
        <dbReference type="SAM" id="Phobius"/>
    </source>
</evidence>
<keyword evidence="4" id="KW-1185">Reference proteome</keyword>
<dbReference type="AlphaFoldDB" id="A0A9E6ZY56"/>
<gene>
    <name evidence="3" type="ORF">MQE35_16620</name>
</gene>
<sequence>MAAESKNNNGLKAIVGILGVALAGILFYAYTLYSDNQDSKSRVKEEQAMVLEELNNIKADYDRELQSNKRASKDLVRARDLIVKYMDSVKVLNADMQALYRFRAQVRTLVKEREKLIKQNKSLRRSNRRLTVERDSTVLVLEQQSVFTDSLIVQNTELAKAVEAGASLNLASMNIDAVKVRNNGKMVSTDNAKRADKIQVCYTVGGNKLAKSGAKQFYVQLIAPNGSIMGERAVAANAEEGTNITYSKPSSFFYENTPLDVCVFINKPGSDFGKGNYEVKVFDEKLIELGSTKFALN</sequence>
<keyword evidence="2" id="KW-0472">Membrane</keyword>
<dbReference type="KEGG" id="fbm:MQE35_16620"/>
<name>A0A9E6ZY56_9FLAO</name>